<keyword evidence="2" id="KW-0687">Ribonucleoprotein</keyword>
<sequence length="82" mass="9382">MDKFETGMLARAKAGHDTGRVYVITGVDEAYVYLSDGKLRPSDRPKKKKKKHVQIILEKHDLEGADDSKIRQILKTWNQKEG</sequence>
<dbReference type="EMBL" id="JACJLV010000009">
    <property type="protein sequence ID" value="MBM6826346.1"/>
    <property type="molecule type" value="Genomic_DNA"/>
</dbReference>
<gene>
    <name evidence="3" type="ORF">H6A13_04375</name>
</gene>
<dbReference type="Proteomes" id="UP000713880">
    <property type="component" value="Unassembled WGS sequence"/>
</dbReference>
<dbReference type="AlphaFoldDB" id="A0A939BJM7"/>
<evidence type="ECO:0000313" key="3">
    <source>
        <dbReference type="EMBL" id="MBM6826346.1"/>
    </source>
</evidence>
<comment type="caution">
    <text evidence="3">The sequence shown here is derived from an EMBL/GenBank/DDBJ whole genome shotgun (WGS) entry which is preliminary data.</text>
</comment>
<proteinExistence type="predicted"/>
<dbReference type="CDD" id="cd06088">
    <property type="entry name" value="KOW_RPL14"/>
    <property type="match status" value="1"/>
</dbReference>
<dbReference type="SUPFAM" id="SSF50104">
    <property type="entry name" value="Translation proteins SH3-like domain"/>
    <property type="match status" value="1"/>
</dbReference>
<organism evidence="3 4">
    <name type="scientific">Mordavella massiliensis</name>
    <dbReference type="NCBI Taxonomy" id="1871024"/>
    <lineage>
        <taxon>Bacteria</taxon>
        <taxon>Bacillati</taxon>
        <taxon>Bacillota</taxon>
        <taxon>Clostridia</taxon>
        <taxon>Eubacteriales</taxon>
        <taxon>Clostridiaceae</taxon>
        <taxon>Mordavella</taxon>
    </lineage>
</organism>
<accession>A0A939BJM7</accession>
<evidence type="ECO:0000256" key="2">
    <source>
        <dbReference type="ARBA" id="ARBA00023274"/>
    </source>
</evidence>
<dbReference type="InterPro" id="IPR008991">
    <property type="entry name" value="Translation_prot_SH3-like_sf"/>
</dbReference>
<evidence type="ECO:0000313" key="4">
    <source>
        <dbReference type="Proteomes" id="UP000713880"/>
    </source>
</evidence>
<keyword evidence="4" id="KW-1185">Reference proteome</keyword>
<name>A0A939BJM7_9CLOT</name>
<dbReference type="InterPro" id="IPR041985">
    <property type="entry name" value="Ribosomal_eL14_KOW"/>
</dbReference>
<keyword evidence="1" id="KW-0689">Ribosomal protein</keyword>
<reference evidence="3" key="2">
    <citation type="journal article" date="2021" name="Sci. Rep.">
        <title>The distribution of antibiotic resistance genes in chicken gut microbiota commensals.</title>
        <authorList>
            <person name="Juricova H."/>
            <person name="Matiasovicova J."/>
            <person name="Kubasova T."/>
            <person name="Cejkova D."/>
            <person name="Rychlik I."/>
        </authorList>
    </citation>
    <scope>NUCLEOTIDE SEQUENCE</scope>
    <source>
        <strain evidence="3">An420c</strain>
    </source>
</reference>
<dbReference type="GO" id="GO:0005840">
    <property type="term" value="C:ribosome"/>
    <property type="evidence" value="ECO:0007669"/>
    <property type="project" value="UniProtKB-KW"/>
</dbReference>
<dbReference type="GO" id="GO:1990904">
    <property type="term" value="C:ribonucleoprotein complex"/>
    <property type="evidence" value="ECO:0007669"/>
    <property type="project" value="UniProtKB-KW"/>
</dbReference>
<dbReference type="RefSeq" id="WP_204908392.1">
    <property type="nucleotide sequence ID" value="NZ_JACJLV010000009.1"/>
</dbReference>
<protein>
    <submittedName>
        <fullName evidence="3">KOW domain-containing RNA-binding protein</fullName>
    </submittedName>
</protein>
<reference evidence="3" key="1">
    <citation type="submission" date="2020-08" db="EMBL/GenBank/DDBJ databases">
        <authorList>
            <person name="Cejkova D."/>
            <person name="Kubasova T."/>
            <person name="Jahodarova E."/>
            <person name="Rychlik I."/>
        </authorList>
    </citation>
    <scope>NUCLEOTIDE SEQUENCE</scope>
    <source>
        <strain evidence="3">An420c</strain>
    </source>
</reference>
<evidence type="ECO:0000256" key="1">
    <source>
        <dbReference type="ARBA" id="ARBA00022980"/>
    </source>
</evidence>